<reference evidence="19 20" key="1">
    <citation type="journal article" date="2018" name="Nat. Ecol. Evol.">
        <title>Genomic signatures of mitonuclear coevolution across populations of Tigriopus californicus.</title>
        <authorList>
            <person name="Barreto F.S."/>
            <person name="Watson E.T."/>
            <person name="Lima T.G."/>
            <person name="Willett C.S."/>
            <person name="Edmands S."/>
            <person name="Li W."/>
            <person name="Burton R.S."/>
        </authorList>
    </citation>
    <scope>NUCLEOTIDE SEQUENCE [LARGE SCALE GENOMIC DNA]</scope>
    <source>
        <strain evidence="19 20">San Diego</strain>
    </source>
</reference>
<keyword evidence="11" id="KW-0464">Manganese</keyword>
<keyword evidence="8" id="KW-0479">Metal-binding</keyword>
<organism evidence="19 20">
    <name type="scientific">Tigriopus californicus</name>
    <name type="common">Marine copepod</name>
    <dbReference type="NCBI Taxonomy" id="6832"/>
    <lineage>
        <taxon>Eukaryota</taxon>
        <taxon>Metazoa</taxon>
        <taxon>Ecdysozoa</taxon>
        <taxon>Arthropoda</taxon>
        <taxon>Crustacea</taxon>
        <taxon>Multicrustacea</taxon>
        <taxon>Hexanauplia</taxon>
        <taxon>Copepoda</taxon>
        <taxon>Harpacticoida</taxon>
        <taxon>Harpacticidae</taxon>
        <taxon>Tigriopus</taxon>
    </lineage>
</organism>
<evidence type="ECO:0000313" key="20">
    <source>
        <dbReference type="Proteomes" id="UP000318571"/>
    </source>
</evidence>
<gene>
    <name evidence="19" type="ORF">TCAL_03748</name>
</gene>
<comment type="cofactor">
    <cofactor evidence="2">
        <name>Mg(2+)</name>
        <dbReference type="ChEBI" id="CHEBI:18420"/>
    </cofactor>
</comment>
<evidence type="ECO:0000256" key="4">
    <source>
        <dbReference type="ARBA" id="ARBA00004201"/>
    </source>
</evidence>
<dbReference type="GO" id="GO:0005634">
    <property type="term" value="C:nucleus"/>
    <property type="evidence" value="ECO:0007669"/>
    <property type="project" value="UniProtKB-SubCell"/>
</dbReference>
<dbReference type="InterPro" id="IPR020084">
    <property type="entry name" value="NUDIX_hydrolase_CS"/>
</dbReference>
<dbReference type="InterPro" id="IPR044099">
    <property type="entry name" value="Dcp2_NUDIX"/>
</dbReference>
<comment type="cofactor">
    <cofactor evidence="1">
        <name>Mn(2+)</name>
        <dbReference type="ChEBI" id="CHEBI:29035"/>
    </cofactor>
</comment>
<protein>
    <recommendedName>
        <fullName evidence="15">m7GpppN-mRNA hydrolase</fullName>
    </recommendedName>
    <alternativeName>
        <fullName evidence="16">mRNA-decapping enzyme 2</fullName>
    </alternativeName>
</protein>
<dbReference type="GO" id="GO:0003723">
    <property type="term" value="F:RNA binding"/>
    <property type="evidence" value="ECO:0007669"/>
    <property type="project" value="UniProtKB-KW"/>
</dbReference>
<evidence type="ECO:0000256" key="13">
    <source>
        <dbReference type="ARBA" id="ARBA00047661"/>
    </source>
</evidence>
<dbReference type="FunFam" id="3.90.79.10:FF:000003">
    <property type="entry name" value="M7GpppN-mRNA hydrolase isoform 2"/>
    <property type="match status" value="1"/>
</dbReference>
<dbReference type="FunFam" id="1.10.10.1050:FF:000001">
    <property type="entry name" value="M7GpppN-mRNA hydrolase isoform 2"/>
    <property type="match status" value="1"/>
</dbReference>
<evidence type="ECO:0000256" key="14">
    <source>
        <dbReference type="ARBA" id="ARBA00060003"/>
    </source>
</evidence>
<dbReference type="GO" id="GO:0000932">
    <property type="term" value="C:P-body"/>
    <property type="evidence" value="ECO:0007669"/>
    <property type="project" value="UniProtKB-SubCell"/>
</dbReference>
<dbReference type="GO" id="GO:0140933">
    <property type="term" value="F:5'-(N(7)-methylguanosine 5'-triphospho)-[mRNA] hydrolase activity"/>
    <property type="evidence" value="ECO:0007669"/>
    <property type="project" value="UniProtKB-EC"/>
</dbReference>
<accession>A0A553NNG1</accession>
<name>A0A553NNG1_TIGCA</name>
<feature type="domain" description="Nudix hydrolase" evidence="18">
    <location>
        <begin position="104"/>
        <end position="235"/>
    </location>
</feature>
<evidence type="ECO:0000256" key="7">
    <source>
        <dbReference type="ARBA" id="ARBA00022553"/>
    </source>
</evidence>
<feature type="compositionally biased region" description="Basic and acidic residues" evidence="17">
    <location>
        <begin position="277"/>
        <end position="288"/>
    </location>
</feature>
<sequence>MTLCNMATFHTIPLEILDDLGARFIINIPEAEQRDLIRICFQVELAHWFYIDEYVQDNASNYKPKLRSCGMREFAEHMFRHIGFLRGYADNIHEVLENWRQYKMSVPTYGAIILNEDLSQVLLAQGFCSKSTWSFPKGKVNEDELPHDCAVREVYEETGFDISSRIDENVYLKTIVNDQTVMLFLIPGVPTKTKFMPRTRNEIRDLQWFPVADLPLHKKEVMPPNHLNIGPNNLYMVFPFIKSLKKWIGTFKRGHFRRLPSEVHSSNRQTPPIETPKPLKENPPELKPRQQLQQPAQAFEELHCPTNWSKFQFDKSDILSAMSSTPGWIAQ</sequence>
<evidence type="ECO:0000313" key="19">
    <source>
        <dbReference type="EMBL" id="TRY66956.1"/>
    </source>
</evidence>
<dbReference type="PROSITE" id="PS51462">
    <property type="entry name" value="NUDIX"/>
    <property type="match status" value="1"/>
</dbReference>
<dbReference type="InterPro" id="IPR036189">
    <property type="entry name" value="DCP2_BoxA_sf"/>
</dbReference>
<evidence type="ECO:0000256" key="5">
    <source>
        <dbReference type="ARBA" id="ARBA00005279"/>
    </source>
</evidence>
<keyword evidence="9" id="KW-0378">Hydrolase</keyword>
<evidence type="ECO:0000256" key="12">
    <source>
        <dbReference type="ARBA" id="ARBA00023242"/>
    </source>
</evidence>
<comment type="similarity">
    <text evidence="5">Belongs to the Nudix hydrolase family. DCP2 subfamily.</text>
</comment>
<dbReference type="GO" id="GO:0030145">
    <property type="term" value="F:manganese ion binding"/>
    <property type="evidence" value="ECO:0007669"/>
    <property type="project" value="InterPro"/>
</dbReference>
<evidence type="ECO:0000256" key="16">
    <source>
        <dbReference type="ARBA" id="ARBA00078183"/>
    </source>
</evidence>
<comment type="subcellular location">
    <subcellularLocation>
        <location evidence="4">Cytoplasm</location>
        <location evidence="4">P-body</location>
    </subcellularLocation>
    <subcellularLocation>
        <location evidence="3">Nucleus</location>
    </subcellularLocation>
</comment>
<evidence type="ECO:0000256" key="15">
    <source>
        <dbReference type="ARBA" id="ARBA00068566"/>
    </source>
</evidence>
<comment type="function">
    <text evidence="14">Decapping metalloenzyme that catalyzes the cleavage of the cap structure on mRNAs. Removes the 7-methyl guanine cap structure from mRNA molecules, yielding a 5'-phosphorylated mRNA fragment and 7m-GDP. Necessary for the degradation of mRNAs, both in normal mRNA turnover and in nonsense-mediated mRNA decay. Plays a role in replication-dependent histone mRNA degradation. Has higher activity towards mRNAs that lack a poly(A) tail. Has no activity towards a cap structure lacking an RNA moiety. The presence of a N(6)-methyladenosine methylation at the second transcribed position of mRNAs (N(6),2'-O-dimethyladenosine cap; m6A(m)) provides resistance to DCP2-mediated decapping. Blocks autophagy in nutrient-rich conditions by repressing the expression of ATG-related genes through degradation of their transcripts.</text>
</comment>
<evidence type="ECO:0000256" key="8">
    <source>
        <dbReference type="ARBA" id="ARBA00022723"/>
    </source>
</evidence>
<dbReference type="OrthoDB" id="18996at2759"/>
<keyword evidence="7" id="KW-0597">Phosphoprotein</keyword>
<comment type="catalytic activity">
    <reaction evidence="13">
        <text>a 5'-end (N(7)-methyl 5'-triphosphoguanosine)-ribonucleoside in mRNA + H2O = N(7)-methyl-GDP + a 5'-end phospho-ribonucleoside in mRNA + 2 H(+)</text>
        <dbReference type="Rhea" id="RHEA:67484"/>
        <dbReference type="Rhea" id="RHEA-COMP:15692"/>
        <dbReference type="Rhea" id="RHEA-COMP:17167"/>
        <dbReference type="ChEBI" id="CHEBI:15377"/>
        <dbReference type="ChEBI" id="CHEBI:15378"/>
        <dbReference type="ChEBI" id="CHEBI:63714"/>
        <dbReference type="ChEBI" id="CHEBI:138282"/>
        <dbReference type="ChEBI" id="CHEBI:156461"/>
        <dbReference type="EC" id="3.6.1.62"/>
    </reaction>
    <physiologicalReaction direction="left-to-right" evidence="13">
        <dbReference type="Rhea" id="RHEA:67485"/>
    </physiologicalReaction>
</comment>
<dbReference type="InterPro" id="IPR015797">
    <property type="entry name" value="NUDIX_hydrolase-like_dom_sf"/>
</dbReference>
<dbReference type="Pfam" id="PF00293">
    <property type="entry name" value="NUDIX"/>
    <property type="match status" value="1"/>
</dbReference>
<dbReference type="AlphaFoldDB" id="A0A553NNG1"/>
<dbReference type="Gene3D" id="1.10.10.1050">
    <property type="entry name" value="Dcp2, box A domain"/>
    <property type="match status" value="1"/>
</dbReference>
<keyword evidence="6" id="KW-0963">Cytoplasm</keyword>
<dbReference type="GO" id="GO:0000290">
    <property type="term" value="P:deadenylation-dependent decapping of nuclear-transcribed mRNA"/>
    <property type="evidence" value="ECO:0007669"/>
    <property type="project" value="InterPro"/>
</dbReference>
<evidence type="ECO:0000256" key="11">
    <source>
        <dbReference type="ARBA" id="ARBA00023211"/>
    </source>
</evidence>
<dbReference type="EMBL" id="VCGU01000011">
    <property type="protein sequence ID" value="TRY66956.1"/>
    <property type="molecule type" value="Genomic_DNA"/>
</dbReference>
<dbReference type="GO" id="GO:0000184">
    <property type="term" value="P:nuclear-transcribed mRNA catabolic process, nonsense-mediated decay"/>
    <property type="evidence" value="ECO:0007669"/>
    <property type="project" value="InterPro"/>
</dbReference>
<proteinExistence type="inferred from homology"/>
<dbReference type="SMART" id="SM01125">
    <property type="entry name" value="DCP2"/>
    <property type="match status" value="1"/>
</dbReference>
<keyword evidence="20" id="KW-1185">Reference proteome</keyword>
<dbReference type="SUPFAM" id="SSF55811">
    <property type="entry name" value="Nudix"/>
    <property type="match status" value="1"/>
</dbReference>
<evidence type="ECO:0000259" key="18">
    <source>
        <dbReference type="PROSITE" id="PS51462"/>
    </source>
</evidence>
<evidence type="ECO:0000256" key="1">
    <source>
        <dbReference type="ARBA" id="ARBA00001936"/>
    </source>
</evidence>
<dbReference type="Proteomes" id="UP000318571">
    <property type="component" value="Chromosome 4"/>
</dbReference>
<dbReference type="STRING" id="6832.A0A553NNG1"/>
<dbReference type="InterPro" id="IPR007722">
    <property type="entry name" value="DCP2_BoxA"/>
</dbReference>
<dbReference type="SUPFAM" id="SSF140586">
    <property type="entry name" value="Dcp2 domain-like"/>
    <property type="match status" value="1"/>
</dbReference>
<dbReference type="PANTHER" id="PTHR23114">
    <property type="entry name" value="M7GPPPN-MRNA HYDROLASE"/>
    <property type="match status" value="1"/>
</dbReference>
<dbReference type="OMA" id="PIRLCFQ"/>
<evidence type="ECO:0000256" key="3">
    <source>
        <dbReference type="ARBA" id="ARBA00004123"/>
    </source>
</evidence>
<feature type="region of interest" description="Disordered" evidence="17">
    <location>
        <begin position="260"/>
        <end position="298"/>
    </location>
</feature>
<dbReference type="PANTHER" id="PTHR23114:SF17">
    <property type="entry name" value="M7GPPPN-MRNA HYDROLASE"/>
    <property type="match status" value="1"/>
</dbReference>
<dbReference type="InterPro" id="IPR000086">
    <property type="entry name" value="NUDIX_hydrolase_dom"/>
</dbReference>
<evidence type="ECO:0000256" key="6">
    <source>
        <dbReference type="ARBA" id="ARBA00022490"/>
    </source>
</evidence>
<keyword evidence="10" id="KW-0694">RNA-binding</keyword>
<dbReference type="PROSITE" id="PS00893">
    <property type="entry name" value="NUDIX_BOX"/>
    <property type="match status" value="1"/>
</dbReference>
<evidence type="ECO:0000256" key="2">
    <source>
        <dbReference type="ARBA" id="ARBA00001946"/>
    </source>
</evidence>
<evidence type="ECO:0000256" key="9">
    <source>
        <dbReference type="ARBA" id="ARBA00022801"/>
    </source>
</evidence>
<dbReference type="Pfam" id="PF05026">
    <property type="entry name" value="DCP2"/>
    <property type="match status" value="1"/>
</dbReference>
<dbReference type="CDD" id="cd03672">
    <property type="entry name" value="NUDIX_Dcp2p_Nudt20"/>
    <property type="match status" value="1"/>
</dbReference>
<dbReference type="Gene3D" id="3.90.79.10">
    <property type="entry name" value="Nucleoside Triphosphate Pyrophosphohydrolase"/>
    <property type="match status" value="1"/>
</dbReference>
<evidence type="ECO:0000256" key="10">
    <source>
        <dbReference type="ARBA" id="ARBA00022884"/>
    </source>
</evidence>
<comment type="caution">
    <text evidence="19">The sequence shown here is derived from an EMBL/GenBank/DDBJ whole genome shotgun (WGS) entry which is preliminary data.</text>
</comment>
<keyword evidence="12" id="KW-0539">Nucleus</keyword>
<evidence type="ECO:0000256" key="17">
    <source>
        <dbReference type="SAM" id="MobiDB-lite"/>
    </source>
</evidence>
<feature type="compositionally biased region" description="Polar residues" evidence="17">
    <location>
        <begin position="263"/>
        <end position="272"/>
    </location>
</feature>